<gene>
    <name evidence="9" type="ORF">LIER_30310</name>
</gene>
<dbReference type="AlphaFoldDB" id="A0AAV3RM87"/>
<feature type="transmembrane region" description="Helical" evidence="8">
    <location>
        <begin position="442"/>
        <end position="466"/>
    </location>
</feature>
<dbReference type="EMBL" id="BAABME010010790">
    <property type="protein sequence ID" value="GAA0182016.1"/>
    <property type="molecule type" value="Genomic_DNA"/>
</dbReference>
<feature type="transmembrane region" description="Helical" evidence="8">
    <location>
        <begin position="217"/>
        <end position="238"/>
    </location>
</feature>
<keyword evidence="4 8" id="KW-0812">Transmembrane</keyword>
<dbReference type="NCBIfam" id="TIGR00788">
    <property type="entry name" value="fbt"/>
    <property type="match status" value="1"/>
</dbReference>
<reference evidence="9 10" key="1">
    <citation type="submission" date="2024-01" db="EMBL/GenBank/DDBJ databases">
        <title>The complete chloroplast genome sequence of Lithospermum erythrorhizon: insights into the phylogenetic relationship among Boraginaceae species and the maternal lineages of purple gromwells.</title>
        <authorList>
            <person name="Okada T."/>
            <person name="Watanabe K."/>
        </authorList>
    </citation>
    <scope>NUCLEOTIDE SEQUENCE [LARGE SCALE GENOMIC DNA]</scope>
</reference>
<evidence type="ECO:0000256" key="5">
    <source>
        <dbReference type="ARBA" id="ARBA00022989"/>
    </source>
</evidence>
<keyword evidence="6 8" id="KW-0472">Membrane</keyword>
<dbReference type="GO" id="GO:0016020">
    <property type="term" value="C:membrane"/>
    <property type="evidence" value="ECO:0007669"/>
    <property type="project" value="UniProtKB-SubCell"/>
</dbReference>
<dbReference type="Proteomes" id="UP001454036">
    <property type="component" value="Unassembled WGS sequence"/>
</dbReference>
<dbReference type="InterPro" id="IPR004324">
    <property type="entry name" value="FBT"/>
</dbReference>
<evidence type="ECO:0000256" key="6">
    <source>
        <dbReference type="ARBA" id="ARBA00023136"/>
    </source>
</evidence>
<evidence type="ECO:0000256" key="2">
    <source>
        <dbReference type="ARBA" id="ARBA00007015"/>
    </source>
</evidence>
<name>A0AAV3RM87_LITER</name>
<proteinExistence type="inferred from homology"/>
<dbReference type="InterPro" id="IPR039309">
    <property type="entry name" value="BT1"/>
</dbReference>
<keyword evidence="3" id="KW-0813">Transport</keyword>
<comment type="similarity">
    <text evidence="2">Belongs to the major facilitator superfamily. Folate-biopterin transporter (TC 2.A.71) family.</text>
</comment>
<feature type="transmembrane region" description="Helical" evidence="8">
    <location>
        <begin position="308"/>
        <end position="327"/>
    </location>
</feature>
<evidence type="ECO:0000313" key="10">
    <source>
        <dbReference type="Proteomes" id="UP001454036"/>
    </source>
</evidence>
<sequence>MICSLVSSRPTNFPMQCIKKEPLFSNRRFINLFKGEEHKNKIKNESLKPVMMSYESVSKENVKKKMVFEEKNGFLKKGSKQMLLLCGFGYWVNGFRCFPWLALNFHMANYLNISPSTLQLVQNCGNLPLVAKPLFGVLSDAVYIGGAHRLPYISIGVLLQVLSWGPLALISVASESLPSLMACVLLGNLGASIAEVAKDALVAEYGQTHKIPGLQSYAFMASAAGGILGNLIGGFFLLRTRQTRSMFLTFASILAFQFVLTTSMREESLGLPQLQDQTSMRRSVFQSIKKQYDDLIETVSEENICRPIMFIVGSILAVPLLSGSIFCYQTQYLNLDPSVIGMSKVTGQLMIFSMIALYNRLGKNISIKQLVSSVQVVYAFSLLLDLILVLQLNQKVGISNEFFALCFSGIAETIAQFKILPFQVLLASLAPSGCEGSLMSCLASALCLSSIISGFLGVGLSSFLGITSGNYSSLPLGILIQFIAALLPLQWIDNVPVSQPLSEKHTKRGLSKRSRRNRRVGRLALGSMYSYRRERELDLNG</sequence>
<dbReference type="SUPFAM" id="SSF103473">
    <property type="entry name" value="MFS general substrate transporter"/>
    <property type="match status" value="1"/>
</dbReference>
<feature type="transmembrane region" description="Helical" evidence="8">
    <location>
        <begin position="473"/>
        <end position="492"/>
    </location>
</feature>
<evidence type="ECO:0000256" key="3">
    <source>
        <dbReference type="ARBA" id="ARBA00022448"/>
    </source>
</evidence>
<feature type="transmembrane region" description="Helical" evidence="8">
    <location>
        <begin position="150"/>
        <end position="170"/>
    </location>
</feature>
<comment type="similarity">
    <text evidence="7">Belongs to the major facilitator superfamily. Phosphate:H(+) symporter (TC 2.A.1.9) family.</text>
</comment>
<keyword evidence="5 8" id="KW-1133">Transmembrane helix</keyword>
<feature type="transmembrane region" description="Helical" evidence="8">
    <location>
        <begin position="339"/>
        <end position="358"/>
    </location>
</feature>
<feature type="transmembrane region" description="Helical" evidence="8">
    <location>
        <begin position="370"/>
        <end position="390"/>
    </location>
</feature>
<evidence type="ECO:0000256" key="8">
    <source>
        <dbReference type="SAM" id="Phobius"/>
    </source>
</evidence>
<dbReference type="InterPro" id="IPR036259">
    <property type="entry name" value="MFS_trans_sf"/>
</dbReference>
<evidence type="ECO:0000256" key="7">
    <source>
        <dbReference type="ARBA" id="ARBA00044504"/>
    </source>
</evidence>
<comment type="subcellular location">
    <subcellularLocation>
        <location evidence="1">Membrane</location>
        <topology evidence="1">Multi-pass membrane protein</topology>
    </subcellularLocation>
</comment>
<keyword evidence="10" id="KW-1185">Reference proteome</keyword>
<dbReference type="Pfam" id="PF03092">
    <property type="entry name" value="BT1"/>
    <property type="match status" value="1"/>
</dbReference>
<accession>A0AAV3RM87</accession>
<evidence type="ECO:0000256" key="1">
    <source>
        <dbReference type="ARBA" id="ARBA00004141"/>
    </source>
</evidence>
<evidence type="ECO:0000256" key="4">
    <source>
        <dbReference type="ARBA" id="ARBA00022692"/>
    </source>
</evidence>
<organism evidence="9 10">
    <name type="scientific">Lithospermum erythrorhizon</name>
    <name type="common">Purple gromwell</name>
    <name type="synonym">Lithospermum officinale var. erythrorhizon</name>
    <dbReference type="NCBI Taxonomy" id="34254"/>
    <lineage>
        <taxon>Eukaryota</taxon>
        <taxon>Viridiplantae</taxon>
        <taxon>Streptophyta</taxon>
        <taxon>Embryophyta</taxon>
        <taxon>Tracheophyta</taxon>
        <taxon>Spermatophyta</taxon>
        <taxon>Magnoliopsida</taxon>
        <taxon>eudicotyledons</taxon>
        <taxon>Gunneridae</taxon>
        <taxon>Pentapetalae</taxon>
        <taxon>asterids</taxon>
        <taxon>lamiids</taxon>
        <taxon>Boraginales</taxon>
        <taxon>Boraginaceae</taxon>
        <taxon>Boraginoideae</taxon>
        <taxon>Lithospermeae</taxon>
        <taxon>Lithospermum</taxon>
    </lineage>
</organism>
<dbReference type="PANTHER" id="PTHR31585">
    <property type="entry name" value="FOLATE-BIOPTERIN TRANSPORTER 1, CHLOROPLASTIC"/>
    <property type="match status" value="1"/>
</dbReference>
<dbReference type="PANTHER" id="PTHR31585:SF12">
    <property type="entry name" value="FOLATE-BIOPTERIN TRANSPORTER 9, CHLOROPLASTIC-RELATED"/>
    <property type="match status" value="1"/>
</dbReference>
<dbReference type="Gene3D" id="1.20.1250.20">
    <property type="entry name" value="MFS general substrate transporter like domains"/>
    <property type="match status" value="1"/>
</dbReference>
<protein>
    <submittedName>
        <fullName evidence="9">Transporter</fullName>
    </submittedName>
</protein>
<comment type="caution">
    <text evidence="9">The sequence shown here is derived from an EMBL/GenBank/DDBJ whole genome shotgun (WGS) entry which is preliminary data.</text>
</comment>
<evidence type="ECO:0000313" key="9">
    <source>
        <dbReference type="EMBL" id="GAA0182016.1"/>
    </source>
</evidence>